<evidence type="ECO:0000256" key="2">
    <source>
        <dbReference type="SAM" id="SignalP"/>
    </source>
</evidence>
<name>A0ABW2Z4L4_9SPHI</name>
<accession>A0ABW2Z4L4</accession>
<evidence type="ECO:0000256" key="1">
    <source>
        <dbReference type="SAM" id="Coils"/>
    </source>
</evidence>
<comment type="caution">
    <text evidence="3">The sequence shown here is derived from an EMBL/GenBank/DDBJ whole genome shotgun (WGS) entry which is preliminary data.</text>
</comment>
<keyword evidence="1" id="KW-0175">Coiled coil</keyword>
<feature type="chain" id="PRO_5045850762" description="Outer membrane protein TolC" evidence="2">
    <location>
        <begin position="23"/>
        <end position="399"/>
    </location>
</feature>
<feature type="signal peptide" evidence="2">
    <location>
        <begin position="1"/>
        <end position="22"/>
    </location>
</feature>
<sequence>MKPKHIWLLLIAFALSPFSLHAQSISSETVDFQYLKQPQVALDESVRSFKVTVTSPYNLTAEDVVRIAKAKFQSEVNNYSATVINSEKEYQQKLKDYDAEVAKAKEKFAIESEQFKKYSILERLSLTNDNKNPKLVLPAKPGYVKPAPPVYVEPDLNNYTIVDNNVLASQISLSGFTRGAADIDINVDIKAVNFQDNAGQTFANQPTKLSIKIKGVEKVNTTFFQDYTFLSSSPTNNIDKQAEEKNSLTKVIRFLNDYINNMYGFQAIPKTVKILSVKNKGKFDDLERADIYVKTNLRKLQPTNSEINSAAFANMQKGIDIWVQTLAKIEYKNDKADFNDKIAKYIYFNLINLNIALNKLAEAEKYLNALQENLVYIKLSYDENNDLKRMEKNIYQNKK</sequence>
<keyword evidence="2" id="KW-0732">Signal</keyword>
<feature type="coiled-coil region" evidence="1">
    <location>
        <begin position="87"/>
        <end position="114"/>
    </location>
</feature>
<dbReference type="Proteomes" id="UP001596958">
    <property type="component" value="Unassembled WGS sequence"/>
</dbReference>
<organism evidence="3 4">
    <name type="scientific">Mucilaginibacter calamicampi</name>
    <dbReference type="NCBI Taxonomy" id="1302352"/>
    <lineage>
        <taxon>Bacteria</taxon>
        <taxon>Pseudomonadati</taxon>
        <taxon>Bacteroidota</taxon>
        <taxon>Sphingobacteriia</taxon>
        <taxon>Sphingobacteriales</taxon>
        <taxon>Sphingobacteriaceae</taxon>
        <taxon>Mucilaginibacter</taxon>
    </lineage>
</organism>
<dbReference type="RefSeq" id="WP_377101944.1">
    <property type="nucleotide sequence ID" value="NZ_JBHTHU010000021.1"/>
</dbReference>
<keyword evidence="4" id="KW-1185">Reference proteome</keyword>
<evidence type="ECO:0000313" key="3">
    <source>
        <dbReference type="EMBL" id="MFD0751655.1"/>
    </source>
</evidence>
<evidence type="ECO:0008006" key="5">
    <source>
        <dbReference type="Google" id="ProtNLM"/>
    </source>
</evidence>
<reference evidence="4" key="1">
    <citation type="journal article" date="2019" name="Int. J. Syst. Evol. Microbiol.">
        <title>The Global Catalogue of Microorganisms (GCM) 10K type strain sequencing project: providing services to taxonomists for standard genome sequencing and annotation.</title>
        <authorList>
            <consortium name="The Broad Institute Genomics Platform"/>
            <consortium name="The Broad Institute Genome Sequencing Center for Infectious Disease"/>
            <person name="Wu L."/>
            <person name="Ma J."/>
        </authorList>
    </citation>
    <scope>NUCLEOTIDE SEQUENCE [LARGE SCALE GENOMIC DNA]</scope>
    <source>
        <strain evidence="4">CCUG 63418</strain>
    </source>
</reference>
<gene>
    <name evidence="3" type="ORF">ACFQZS_16005</name>
</gene>
<evidence type="ECO:0000313" key="4">
    <source>
        <dbReference type="Proteomes" id="UP001596958"/>
    </source>
</evidence>
<proteinExistence type="predicted"/>
<protein>
    <recommendedName>
        <fullName evidence="5">Outer membrane protein TolC</fullName>
    </recommendedName>
</protein>
<dbReference type="EMBL" id="JBHTHU010000021">
    <property type="protein sequence ID" value="MFD0751655.1"/>
    <property type="molecule type" value="Genomic_DNA"/>
</dbReference>